<feature type="region of interest" description="G1" evidence="8">
    <location>
        <begin position="44"/>
        <end position="51"/>
    </location>
</feature>
<reference evidence="10 12" key="1">
    <citation type="submission" date="2017-02" db="EMBL/GenBank/DDBJ databases">
        <title>Draft genome sequence of Moraxella caviae CCUG 355 type strain.</title>
        <authorList>
            <person name="Engstrom-Jakobsson H."/>
            <person name="Salva-Serra F."/>
            <person name="Thorell K."/>
            <person name="Gonzales-Siles L."/>
            <person name="Karlsson R."/>
            <person name="Boulund F."/>
            <person name="Engstrand L."/>
            <person name="Moore E."/>
        </authorList>
    </citation>
    <scope>NUCLEOTIDE SEQUENCE [LARGE SCALE GENOMIC DNA]</scope>
    <source>
        <strain evidence="10 12">CCUG 355</strain>
    </source>
</reference>
<comment type="subcellular location">
    <subcellularLocation>
        <location evidence="7">Cytoplasm</location>
    </subcellularLocation>
    <subcellularLocation>
        <location evidence="7">Cell membrane</location>
        <topology evidence="7">Peripheral membrane protein</topology>
    </subcellularLocation>
</comment>
<feature type="region of interest" description="G3" evidence="8">
    <location>
        <begin position="91"/>
        <end position="94"/>
    </location>
</feature>
<sequence>MTDTDKTTHDHDAANENAIAAFFNDGSTPKIGENFRAGFVAIVGRPNVGKSTLMNHLLGQKLSITSRKPQTTRHRIHGILTDDDKQIVFVDTPGIHKKEVKAINERMNKAAILALADVDLVLFVVDSLQWREDDLLTLEKLAQTNLPIVLVINKSDTVKDKSKLLPLMEEFSQSFDFADIIPVSALRGHNLDGLERLIASYLPLRPPIFDPEQITDRSERFLASEIIREKIMRASGDEVPYDLTVQIDNFKDEPAHQDPETGKWRKAVTFIDATIFVERAGQKTIVIGDKGSRIKQVGIDARLDMEKLFGRKIMLTLWVKVKKGWSDDERALSSLGY</sequence>
<evidence type="ECO:0000256" key="2">
    <source>
        <dbReference type="ARBA" id="ARBA00020484"/>
    </source>
</evidence>
<dbReference type="Proteomes" id="UP000190435">
    <property type="component" value="Unassembled WGS sequence"/>
</dbReference>
<dbReference type="NCBIfam" id="NF000908">
    <property type="entry name" value="PRK00089.1"/>
    <property type="match status" value="1"/>
</dbReference>
<keyword evidence="5 7" id="KW-0694">RNA-binding</keyword>
<dbReference type="GO" id="GO:0003924">
    <property type="term" value="F:GTPase activity"/>
    <property type="evidence" value="ECO:0007669"/>
    <property type="project" value="UniProtKB-UniRule"/>
</dbReference>
<feature type="region of interest" description="G2" evidence="8">
    <location>
        <begin position="70"/>
        <end position="74"/>
    </location>
</feature>
<evidence type="ECO:0000259" key="9">
    <source>
        <dbReference type="PROSITE" id="PS51713"/>
    </source>
</evidence>
<organism evidence="10 12">
    <name type="scientific">Moraxella caviae</name>
    <dbReference type="NCBI Taxonomy" id="34060"/>
    <lineage>
        <taxon>Bacteria</taxon>
        <taxon>Pseudomonadati</taxon>
        <taxon>Pseudomonadota</taxon>
        <taxon>Gammaproteobacteria</taxon>
        <taxon>Moraxellales</taxon>
        <taxon>Moraxellaceae</taxon>
        <taxon>Moraxella</taxon>
    </lineage>
</organism>
<feature type="binding site" evidence="7">
    <location>
        <begin position="91"/>
        <end position="95"/>
    </location>
    <ligand>
        <name>GTP</name>
        <dbReference type="ChEBI" id="CHEBI:37565"/>
    </ligand>
</feature>
<keyword evidence="7" id="KW-0699">rRNA-binding</keyword>
<dbReference type="STRING" id="34060.B0181_08345"/>
<feature type="binding site" evidence="7">
    <location>
        <begin position="44"/>
        <end position="51"/>
    </location>
    <ligand>
        <name>GTP</name>
        <dbReference type="ChEBI" id="CHEBI:37565"/>
    </ligand>
</feature>
<proteinExistence type="inferred from homology"/>
<dbReference type="InterPro" id="IPR015946">
    <property type="entry name" value="KH_dom-like_a/b"/>
</dbReference>
<evidence type="ECO:0000256" key="6">
    <source>
        <dbReference type="ARBA" id="ARBA00023134"/>
    </source>
</evidence>
<feature type="domain" description="Era-type G" evidence="9">
    <location>
        <begin position="36"/>
        <end position="204"/>
    </location>
</feature>
<name>A0A1S9ZY12_9GAMM</name>
<evidence type="ECO:0000313" key="12">
    <source>
        <dbReference type="Proteomes" id="UP000190435"/>
    </source>
</evidence>
<dbReference type="PRINTS" id="PR00326">
    <property type="entry name" value="GTP1OBG"/>
</dbReference>
<keyword evidence="7" id="KW-0963">Cytoplasm</keyword>
<dbReference type="Pfam" id="PF01926">
    <property type="entry name" value="MMR_HSR1"/>
    <property type="match status" value="1"/>
</dbReference>
<dbReference type="GO" id="GO:0043024">
    <property type="term" value="F:ribosomal small subunit binding"/>
    <property type="evidence" value="ECO:0007669"/>
    <property type="project" value="TreeGrafter"/>
</dbReference>
<dbReference type="GO" id="GO:0005829">
    <property type="term" value="C:cytosol"/>
    <property type="evidence" value="ECO:0007669"/>
    <property type="project" value="TreeGrafter"/>
</dbReference>
<accession>A0A1S9ZY12</accession>
<dbReference type="GO" id="GO:0070181">
    <property type="term" value="F:small ribosomal subunit rRNA binding"/>
    <property type="evidence" value="ECO:0007669"/>
    <property type="project" value="UniProtKB-UniRule"/>
</dbReference>
<evidence type="ECO:0000313" key="11">
    <source>
        <dbReference type="EMBL" id="STZ10613.1"/>
    </source>
</evidence>
<dbReference type="FunFam" id="3.30.300.20:FF:000003">
    <property type="entry name" value="GTPase Era"/>
    <property type="match status" value="1"/>
</dbReference>
<keyword evidence="3 7" id="KW-0690">Ribosome biogenesis</keyword>
<dbReference type="SUPFAM" id="SSF54814">
    <property type="entry name" value="Prokaryotic type KH domain (KH-domain type II)"/>
    <property type="match status" value="1"/>
</dbReference>
<dbReference type="InterPro" id="IPR027417">
    <property type="entry name" value="P-loop_NTPase"/>
</dbReference>
<dbReference type="GO" id="GO:0005525">
    <property type="term" value="F:GTP binding"/>
    <property type="evidence" value="ECO:0007669"/>
    <property type="project" value="UniProtKB-UniRule"/>
</dbReference>
<keyword evidence="7" id="KW-1003">Cell membrane</keyword>
<dbReference type="Pfam" id="PF07650">
    <property type="entry name" value="KH_2"/>
    <property type="match status" value="1"/>
</dbReference>
<dbReference type="InterPro" id="IPR030388">
    <property type="entry name" value="G_ERA_dom"/>
</dbReference>
<dbReference type="InterPro" id="IPR005662">
    <property type="entry name" value="GTPase_Era-like"/>
</dbReference>
<dbReference type="OrthoDB" id="9805918at2"/>
<dbReference type="InterPro" id="IPR009019">
    <property type="entry name" value="KH_sf_prok-type"/>
</dbReference>
<dbReference type="EMBL" id="UGQE01000001">
    <property type="protein sequence ID" value="STZ10613.1"/>
    <property type="molecule type" value="Genomic_DNA"/>
</dbReference>
<feature type="binding site" evidence="7">
    <location>
        <begin position="153"/>
        <end position="156"/>
    </location>
    <ligand>
        <name>GTP</name>
        <dbReference type="ChEBI" id="CHEBI:37565"/>
    </ligand>
</feature>
<dbReference type="PANTHER" id="PTHR42698:SF1">
    <property type="entry name" value="GTPASE ERA, MITOCHONDRIAL"/>
    <property type="match status" value="1"/>
</dbReference>
<dbReference type="InterPro" id="IPR005225">
    <property type="entry name" value="Small_GTP-bd"/>
</dbReference>
<dbReference type="Gene3D" id="3.30.300.20">
    <property type="match status" value="1"/>
</dbReference>
<feature type="region of interest" description="G4" evidence="8">
    <location>
        <begin position="153"/>
        <end position="156"/>
    </location>
</feature>
<comment type="function">
    <text evidence="7">An essential GTPase that binds both GDP and GTP, with rapid nucleotide exchange. Plays a role in 16S rRNA processing and 30S ribosomal subunit biogenesis and possibly also in cell cycle regulation and energy metabolism.</text>
</comment>
<dbReference type="InterPro" id="IPR004044">
    <property type="entry name" value="KH_dom_type_2"/>
</dbReference>
<gene>
    <name evidence="7 11" type="primary">era</name>
    <name evidence="10" type="ORF">B0181_08345</name>
    <name evidence="11" type="ORF">NCTC10293_00963</name>
</gene>
<dbReference type="FunFam" id="3.40.50.300:FF:000094">
    <property type="entry name" value="GTPase Era"/>
    <property type="match status" value="1"/>
</dbReference>
<dbReference type="GO" id="GO:0005886">
    <property type="term" value="C:plasma membrane"/>
    <property type="evidence" value="ECO:0007669"/>
    <property type="project" value="UniProtKB-SubCell"/>
</dbReference>
<evidence type="ECO:0000313" key="13">
    <source>
        <dbReference type="Proteomes" id="UP000255279"/>
    </source>
</evidence>
<dbReference type="PANTHER" id="PTHR42698">
    <property type="entry name" value="GTPASE ERA"/>
    <property type="match status" value="1"/>
</dbReference>
<keyword evidence="6 7" id="KW-0342">GTP-binding</keyword>
<dbReference type="CDD" id="cd22534">
    <property type="entry name" value="KH-II_Era"/>
    <property type="match status" value="1"/>
</dbReference>
<keyword evidence="7" id="KW-0472">Membrane</keyword>
<keyword evidence="4 7" id="KW-0547">Nucleotide-binding</keyword>
<evidence type="ECO:0000256" key="7">
    <source>
        <dbReference type="HAMAP-Rule" id="MF_00367"/>
    </source>
</evidence>
<dbReference type="Gene3D" id="3.40.50.300">
    <property type="entry name" value="P-loop containing nucleotide triphosphate hydrolases"/>
    <property type="match status" value="1"/>
</dbReference>
<dbReference type="Proteomes" id="UP000255279">
    <property type="component" value="Unassembled WGS sequence"/>
</dbReference>
<feature type="region of interest" description="G5" evidence="8">
    <location>
        <begin position="183"/>
        <end position="185"/>
    </location>
</feature>
<dbReference type="RefSeq" id="WP_078277048.1">
    <property type="nucleotide sequence ID" value="NZ_MUXU01000053.1"/>
</dbReference>
<comment type="similarity">
    <text evidence="1 7 8">Belongs to the TRAFAC class TrmE-Era-EngA-EngB-Septin-like GTPase superfamily. Era GTPase family.</text>
</comment>
<dbReference type="CDD" id="cd04163">
    <property type="entry name" value="Era"/>
    <property type="match status" value="1"/>
</dbReference>
<evidence type="ECO:0000256" key="5">
    <source>
        <dbReference type="ARBA" id="ARBA00022884"/>
    </source>
</evidence>
<dbReference type="EMBL" id="MUXU01000053">
    <property type="protein sequence ID" value="OOR88360.1"/>
    <property type="molecule type" value="Genomic_DNA"/>
</dbReference>
<dbReference type="NCBIfam" id="TIGR00436">
    <property type="entry name" value="era"/>
    <property type="match status" value="1"/>
</dbReference>
<keyword evidence="12" id="KW-1185">Reference proteome</keyword>
<dbReference type="GO" id="GO:0000028">
    <property type="term" value="P:ribosomal small subunit assembly"/>
    <property type="evidence" value="ECO:0007669"/>
    <property type="project" value="TreeGrafter"/>
</dbReference>
<dbReference type="NCBIfam" id="TIGR00231">
    <property type="entry name" value="small_GTP"/>
    <property type="match status" value="1"/>
</dbReference>
<dbReference type="AlphaFoldDB" id="A0A1S9ZY12"/>
<evidence type="ECO:0000256" key="4">
    <source>
        <dbReference type="ARBA" id="ARBA00022741"/>
    </source>
</evidence>
<comment type="subunit">
    <text evidence="7">Monomer.</text>
</comment>
<dbReference type="PROSITE" id="PS51713">
    <property type="entry name" value="G_ERA"/>
    <property type="match status" value="1"/>
</dbReference>
<dbReference type="SUPFAM" id="SSF52540">
    <property type="entry name" value="P-loop containing nucleoside triphosphate hydrolases"/>
    <property type="match status" value="1"/>
</dbReference>
<evidence type="ECO:0000313" key="10">
    <source>
        <dbReference type="EMBL" id="OOR88360.1"/>
    </source>
</evidence>
<dbReference type="HAMAP" id="MF_00367">
    <property type="entry name" value="GTPase_Era"/>
    <property type="match status" value="1"/>
</dbReference>
<dbReference type="InterPro" id="IPR006073">
    <property type="entry name" value="GTP-bd"/>
</dbReference>
<evidence type="ECO:0000256" key="1">
    <source>
        <dbReference type="ARBA" id="ARBA00007921"/>
    </source>
</evidence>
<evidence type="ECO:0000256" key="8">
    <source>
        <dbReference type="PROSITE-ProRule" id="PRU01050"/>
    </source>
</evidence>
<evidence type="ECO:0000256" key="3">
    <source>
        <dbReference type="ARBA" id="ARBA00022517"/>
    </source>
</evidence>
<protein>
    <recommendedName>
        <fullName evidence="2 7">GTPase Era</fullName>
    </recommendedName>
</protein>
<reference evidence="11 13" key="2">
    <citation type="submission" date="2018-06" db="EMBL/GenBank/DDBJ databases">
        <authorList>
            <consortium name="Pathogen Informatics"/>
            <person name="Doyle S."/>
        </authorList>
    </citation>
    <scope>NUCLEOTIDE SEQUENCE [LARGE SCALE GENOMIC DNA]</scope>
    <source>
        <strain evidence="11 13">NCTC10293</strain>
    </source>
</reference>